<dbReference type="InterPro" id="IPR010154">
    <property type="entry name" value="CRISPR-assoc_Cas7/Cst2/DevR"/>
</dbReference>
<dbReference type="Proteomes" id="UP000051645">
    <property type="component" value="Unassembled WGS sequence"/>
</dbReference>
<organism evidence="4 5">
    <name type="scientific">Lactobacillus selangorensis</name>
    <dbReference type="NCBI Taxonomy" id="81857"/>
    <lineage>
        <taxon>Bacteria</taxon>
        <taxon>Bacillati</taxon>
        <taxon>Bacillota</taxon>
        <taxon>Bacilli</taxon>
        <taxon>Lactobacillales</taxon>
        <taxon>Lactobacillaceae</taxon>
        <taxon>Lactobacillus</taxon>
    </lineage>
</organism>
<accession>A0A0R2G105</accession>
<evidence type="ECO:0000256" key="1">
    <source>
        <dbReference type="ARBA" id="ARBA00023118"/>
    </source>
</evidence>
<dbReference type="OrthoDB" id="9781560at2"/>
<dbReference type="EMBL" id="JQAT01000001">
    <property type="protein sequence ID" value="KRN29271.1"/>
    <property type="molecule type" value="Genomic_DNA"/>
</dbReference>
<dbReference type="NCBIfam" id="TIGR02585">
    <property type="entry name" value="cas_Cst2_DevR"/>
    <property type="match status" value="1"/>
</dbReference>
<evidence type="ECO:0000313" key="4">
    <source>
        <dbReference type="EMBL" id="KRN34200.1"/>
    </source>
</evidence>
<evidence type="ECO:0000313" key="3">
    <source>
        <dbReference type="EMBL" id="KRN29271.1"/>
    </source>
</evidence>
<dbReference type="AlphaFoldDB" id="A0A0R2G105"/>
<comment type="function">
    <text evidence="2">CRISPR (clustered regularly interspaced short palindromic repeat) is an adaptive immune system that provides protection against mobile genetic elements (viruses, transposable elements and conjugative plasmids). CRISPR clusters contain spacers, sequences complementary to antecedent mobile elements, and target invading nucleic acids. CRISPR clusters are transcribed and processed into CRISPR RNA (crRNA).</text>
</comment>
<dbReference type="NCBIfam" id="TIGR01875">
    <property type="entry name" value="cas_MJ0381"/>
    <property type="match status" value="1"/>
</dbReference>
<keyword evidence="5" id="KW-1185">Reference proteome</keyword>
<evidence type="ECO:0000313" key="5">
    <source>
        <dbReference type="Proteomes" id="UP000051645"/>
    </source>
</evidence>
<dbReference type="EMBL" id="JQAZ01000001">
    <property type="protein sequence ID" value="KRN34200.1"/>
    <property type="molecule type" value="Genomic_DNA"/>
</dbReference>
<evidence type="ECO:0000256" key="2">
    <source>
        <dbReference type="ARBA" id="ARBA00025626"/>
    </source>
</evidence>
<dbReference type="PATRIC" id="fig|81857.3.peg.158"/>
<proteinExistence type="predicted"/>
<dbReference type="STRING" id="81857.IV38_GL000153"/>
<evidence type="ECO:0000313" key="6">
    <source>
        <dbReference type="Proteomes" id="UP000051751"/>
    </source>
</evidence>
<dbReference type="InterPro" id="IPR013414">
    <property type="entry name" value="Cas7/Cst2/DevR_sub_I-B/Tneap"/>
</dbReference>
<dbReference type="Pfam" id="PF01905">
    <property type="entry name" value="DevR"/>
    <property type="match status" value="1"/>
</dbReference>
<evidence type="ECO:0008006" key="7">
    <source>
        <dbReference type="Google" id="ProtNLM"/>
    </source>
</evidence>
<sequence>MMKKMGLTATILFLAESANYGESLGNVANLKKITRGNGSQYTYISRQALRYNIVEELDEPEAPVTQDGENSKAVIQFDSSATIADYPELDFFGYLKTEKGSNGEKRSAKVRLSNAISLEPYMGDSDFLTNMGLAERRRAEIKDPKKKDEIHNSIAQSQTQRSYYRYTVTIDLDKIGIDPIGNIQISNDEKSRRVQQLLDTLAFLYRDIRGRREDLKPLFIVGGVYDVKNPLFQNLVNVDNNEITIDPIANTIQELQTKDEQDETVVGMVPKQFSNSDALKTQLNASSVGETIKQLKQKVADYYESN</sequence>
<gene>
    <name evidence="3" type="ORF">IV38_GL000153</name>
    <name evidence="4" type="ORF">IV40_GL000516</name>
</gene>
<keyword evidence="1" id="KW-0051">Antiviral defense</keyword>
<dbReference type="Proteomes" id="UP000051751">
    <property type="component" value="Unassembled WGS sequence"/>
</dbReference>
<name>A0A0R2G105_9LACO</name>
<protein>
    <recommendedName>
        <fullName evidence="7">Crispr-associated regulatory protein, devr family</fullName>
    </recommendedName>
</protein>
<comment type="caution">
    <text evidence="4">The sequence shown here is derived from an EMBL/GenBank/DDBJ whole genome shotgun (WGS) entry which is preliminary data.</text>
</comment>
<dbReference type="GO" id="GO:0051607">
    <property type="term" value="P:defense response to virus"/>
    <property type="evidence" value="ECO:0007669"/>
    <property type="project" value="UniProtKB-KW"/>
</dbReference>
<reference evidence="5 6" key="1">
    <citation type="journal article" date="2015" name="Genome Announc.">
        <title>Expanding the biotechnology potential of lactobacilli through comparative genomics of 213 strains and associated genera.</title>
        <authorList>
            <person name="Sun Z."/>
            <person name="Harris H.M."/>
            <person name="McCann A."/>
            <person name="Guo C."/>
            <person name="Argimon S."/>
            <person name="Zhang W."/>
            <person name="Yang X."/>
            <person name="Jeffery I.B."/>
            <person name="Cooney J.C."/>
            <person name="Kagawa T.F."/>
            <person name="Liu W."/>
            <person name="Song Y."/>
            <person name="Salvetti E."/>
            <person name="Wrobel A."/>
            <person name="Rasinkangas P."/>
            <person name="Parkhill J."/>
            <person name="Rea M.C."/>
            <person name="O'Sullivan O."/>
            <person name="Ritari J."/>
            <person name="Douillard F.P."/>
            <person name="Paul Ross R."/>
            <person name="Yang R."/>
            <person name="Briner A.E."/>
            <person name="Felis G.E."/>
            <person name="de Vos W.M."/>
            <person name="Barrangou R."/>
            <person name="Klaenhammer T.R."/>
            <person name="Caufield P.W."/>
            <person name="Cui Y."/>
            <person name="Zhang H."/>
            <person name="O'Toole P.W."/>
        </authorList>
    </citation>
    <scope>NUCLEOTIDE SEQUENCE [LARGE SCALE GENOMIC DNA]</scope>
    <source>
        <strain evidence="3 6">ATCC BAA-66</strain>
        <strain evidence="4 5">DSM 13344</strain>
    </source>
</reference>
<dbReference type="RefSeq" id="WP_057768788.1">
    <property type="nucleotide sequence ID" value="NZ_JQAT01000001.1"/>
</dbReference>